<dbReference type="CDD" id="cd11332">
    <property type="entry name" value="AmyAc_OligoGlu_TS"/>
    <property type="match status" value="1"/>
</dbReference>
<dbReference type="Proteomes" id="UP001139485">
    <property type="component" value="Unassembled WGS sequence"/>
</dbReference>
<evidence type="ECO:0000313" key="5">
    <source>
        <dbReference type="Proteomes" id="UP001139485"/>
    </source>
</evidence>
<dbReference type="PANTHER" id="PTHR10357">
    <property type="entry name" value="ALPHA-AMYLASE FAMILY MEMBER"/>
    <property type="match status" value="1"/>
</dbReference>
<reference evidence="4" key="1">
    <citation type="submission" date="2022-05" db="EMBL/GenBank/DDBJ databases">
        <authorList>
            <person name="Tuo L."/>
        </authorList>
    </citation>
    <scope>NUCLEOTIDE SEQUENCE</scope>
    <source>
        <strain evidence="4">BSK12Z-4</strain>
    </source>
</reference>
<evidence type="ECO:0000313" key="4">
    <source>
        <dbReference type="EMBL" id="MCM0621980.1"/>
    </source>
</evidence>
<evidence type="ECO:0000259" key="3">
    <source>
        <dbReference type="SMART" id="SM00642"/>
    </source>
</evidence>
<comment type="similarity">
    <text evidence="1">Belongs to the glycosyl hydrolase 13 family.</text>
</comment>
<dbReference type="InterPro" id="IPR045857">
    <property type="entry name" value="O16G_dom_2"/>
</dbReference>
<accession>A0A9X2DA61</accession>
<dbReference type="Gene3D" id="3.20.20.80">
    <property type="entry name" value="Glycosidases"/>
    <property type="match status" value="1"/>
</dbReference>
<dbReference type="SUPFAM" id="SSF51445">
    <property type="entry name" value="(Trans)glycosidases"/>
    <property type="match status" value="1"/>
</dbReference>
<dbReference type="Pfam" id="PF00128">
    <property type="entry name" value="Alpha-amylase"/>
    <property type="match status" value="1"/>
</dbReference>
<dbReference type="InterPro" id="IPR006047">
    <property type="entry name" value="GH13_cat_dom"/>
</dbReference>
<dbReference type="RefSeq" id="WP_250828290.1">
    <property type="nucleotide sequence ID" value="NZ_JAMOIL010000026.1"/>
</dbReference>
<comment type="caution">
    <text evidence="4">The sequence shown here is derived from an EMBL/GenBank/DDBJ whole genome shotgun (WGS) entry which is preliminary data.</text>
</comment>
<dbReference type="GO" id="GO:0009313">
    <property type="term" value="P:oligosaccharide catabolic process"/>
    <property type="evidence" value="ECO:0007669"/>
    <property type="project" value="TreeGrafter"/>
</dbReference>
<sequence>MAGNDASIDPTPTGAEWWRHAAIYQVYPRSWADADGDGVGDLPGITAHLEHLRDLGVDALWISPFYRSPQADHGYDVSDYQDIDPLFGTLEDADALVARAHELGLRLIVDLVPNHSSDQHEWFQAALRAEPGSPERARYLFRDGTGEGGLEPPNNWESVFGGSAWDRVAEHPDGRDDDPQWYLHLFDSSQPDFDWRNPEVGDMFEGVLRFWLDRGVDGFRVDVAHGLFKEESLRDQVRPEGAKGGATAGEEAGSMVERAALDEPMWDQPEVHEVYRRWHQVLAEYPGDRMMVAEAWTATAESMARFVRPDEYQQTFNFAWLLAPWSAEKFADVVTHTFDALEPVGATPTWVLSNHDVIRHVTRYGGGTQGLARARAATMTMLALPGSAYLYQGEELGLEQVDVAPEDRTDPSWLRTKDTDAPEIGRDGCRVPMPWSGDSAPFGFGPGSGQPWLPQPSGWGSLTVAAQETDPESTLAFYRRTLAARRDLADLPASVKVVVDGDVLSFTRGDLTVALNCGTADAALPDGEVVHASGPVDGTLPADTAVWVRG</sequence>
<evidence type="ECO:0000256" key="2">
    <source>
        <dbReference type="SAM" id="MobiDB-lite"/>
    </source>
</evidence>
<dbReference type="InterPro" id="IPR017853">
    <property type="entry name" value="GH"/>
</dbReference>
<organism evidence="4 5">
    <name type="scientific">Nocardioides bruguierae</name>
    <dbReference type="NCBI Taxonomy" id="2945102"/>
    <lineage>
        <taxon>Bacteria</taxon>
        <taxon>Bacillati</taxon>
        <taxon>Actinomycetota</taxon>
        <taxon>Actinomycetes</taxon>
        <taxon>Propionibacteriales</taxon>
        <taxon>Nocardioidaceae</taxon>
        <taxon>Nocardioides</taxon>
    </lineage>
</organism>
<dbReference type="EMBL" id="JAMOIL010000026">
    <property type="protein sequence ID" value="MCM0621980.1"/>
    <property type="molecule type" value="Genomic_DNA"/>
</dbReference>
<keyword evidence="4" id="KW-0378">Hydrolase</keyword>
<protein>
    <submittedName>
        <fullName evidence="4">Glycoside hydrolase family 13 protein</fullName>
    </submittedName>
</protein>
<dbReference type="Gene3D" id="3.90.400.10">
    <property type="entry name" value="Oligo-1,6-glucosidase, Domain 2"/>
    <property type="match status" value="1"/>
</dbReference>
<feature type="domain" description="Glycosyl hydrolase family 13 catalytic" evidence="3">
    <location>
        <begin position="25"/>
        <end position="430"/>
    </location>
</feature>
<keyword evidence="5" id="KW-1185">Reference proteome</keyword>
<proteinExistence type="inferred from homology"/>
<dbReference type="GO" id="GO:0004556">
    <property type="term" value="F:alpha-amylase activity"/>
    <property type="evidence" value="ECO:0007669"/>
    <property type="project" value="TreeGrafter"/>
</dbReference>
<dbReference type="PANTHER" id="PTHR10357:SF179">
    <property type="entry name" value="NEUTRAL AND BASIC AMINO ACID TRANSPORT PROTEIN RBAT"/>
    <property type="match status" value="1"/>
</dbReference>
<evidence type="ECO:0000256" key="1">
    <source>
        <dbReference type="ARBA" id="ARBA00008061"/>
    </source>
</evidence>
<name>A0A9X2DA61_9ACTN</name>
<dbReference type="AlphaFoldDB" id="A0A9X2DA61"/>
<dbReference type="SMART" id="SM00642">
    <property type="entry name" value="Aamy"/>
    <property type="match status" value="1"/>
</dbReference>
<feature type="region of interest" description="Disordered" evidence="2">
    <location>
        <begin position="407"/>
        <end position="427"/>
    </location>
</feature>
<gene>
    <name evidence="4" type="ORF">M8330_16945</name>
</gene>